<proteinExistence type="predicted"/>
<keyword evidence="2" id="KW-1185">Reference proteome</keyword>
<evidence type="ECO:0000313" key="2">
    <source>
        <dbReference type="Proteomes" id="UP000054928"/>
    </source>
</evidence>
<sequence length="56" mass="6488">MKTQCQKERQMRLSKIDHSGILYRKIISLSNPLLQTYSKKLTPLFCLLFASSDCPL</sequence>
<protein>
    <submittedName>
        <fullName evidence="1">Uncharacterized protein</fullName>
    </submittedName>
</protein>
<dbReference type="RefSeq" id="XP_024578715.1">
    <property type="nucleotide sequence ID" value="XM_024728216.1"/>
</dbReference>
<dbReference type="GeneID" id="36407680"/>
<dbReference type="AlphaFoldDB" id="A0A0P1ALQ0"/>
<organism evidence="1 2">
    <name type="scientific">Plasmopara halstedii</name>
    <name type="common">Downy mildew of sunflower</name>
    <dbReference type="NCBI Taxonomy" id="4781"/>
    <lineage>
        <taxon>Eukaryota</taxon>
        <taxon>Sar</taxon>
        <taxon>Stramenopiles</taxon>
        <taxon>Oomycota</taxon>
        <taxon>Peronosporomycetes</taxon>
        <taxon>Peronosporales</taxon>
        <taxon>Peronosporaceae</taxon>
        <taxon>Plasmopara</taxon>
    </lineage>
</organism>
<name>A0A0P1ALQ0_PLAHL</name>
<accession>A0A0P1ALQ0</accession>
<evidence type="ECO:0000313" key="1">
    <source>
        <dbReference type="EMBL" id="CEG42346.1"/>
    </source>
</evidence>
<dbReference type="Proteomes" id="UP000054928">
    <property type="component" value="Unassembled WGS sequence"/>
</dbReference>
<dbReference type="EMBL" id="CCYD01000610">
    <property type="protein sequence ID" value="CEG42346.1"/>
    <property type="molecule type" value="Genomic_DNA"/>
</dbReference>
<reference evidence="2" key="1">
    <citation type="submission" date="2014-09" db="EMBL/GenBank/DDBJ databases">
        <authorList>
            <person name="Sharma Rahul"/>
            <person name="Thines Marco"/>
        </authorList>
    </citation>
    <scope>NUCLEOTIDE SEQUENCE [LARGE SCALE GENOMIC DNA]</scope>
</reference>